<dbReference type="OrthoDB" id="24893at2759"/>
<comment type="similarity">
    <text evidence="2">Belongs to the protein prenyltransferase subunit beta family.</text>
</comment>
<evidence type="ECO:0000313" key="9">
    <source>
        <dbReference type="EMBL" id="EJT51862.1"/>
    </source>
</evidence>
<dbReference type="InterPro" id="IPR008930">
    <property type="entry name" value="Terpenoid_cyclase/PrenylTrfase"/>
</dbReference>
<evidence type="ECO:0000256" key="2">
    <source>
        <dbReference type="ARBA" id="ARBA00010497"/>
    </source>
</evidence>
<evidence type="ECO:0000256" key="5">
    <source>
        <dbReference type="ARBA" id="ARBA00022723"/>
    </source>
</evidence>
<dbReference type="PANTHER" id="PTHR11774:SF4">
    <property type="entry name" value="GERANYLGERANYL TRANSFERASE TYPE-1 SUBUNIT BETA"/>
    <property type="match status" value="1"/>
</dbReference>
<organism evidence="9 10">
    <name type="scientific">Trichosporon asahii var. asahii (strain ATCC 90039 / CBS 2479 / JCM 2466 / KCTC 7840 / NBRC 103889/ NCYC 2677 / UAMH 7654)</name>
    <name type="common">Yeast</name>
    <dbReference type="NCBI Taxonomy" id="1186058"/>
    <lineage>
        <taxon>Eukaryota</taxon>
        <taxon>Fungi</taxon>
        <taxon>Dikarya</taxon>
        <taxon>Basidiomycota</taxon>
        <taxon>Agaricomycotina</taxon>
        <taxon>Tremellomycetes</taxon>
        <taxon>Trichosporonales</taxon>
        <taxon>Trichosporonaceae</taxon>
        <taxon>Trichosporon</taxon>
    </lineage>
</organism>
<dbReference type="VEuPathDB" id="FungiDB:A1Q1_06909"/>
<evidence type="ECO:0000313" key="10">
    <source>
        <dbReference type="Proteomes" id="UP000002748"/>
    </source>
</evidence>
<dbReference type="InterPro" id="IPR045089">
    <property type="entry name" value="PGGT1B-like"/>
</dbReference>
<dbReference type="GeneID" id="25990421"/>
<evidence type="ECO:0000256" key="7">
    <source>
        <dbReference type="ARBA" id="ARBA00022833"/>
    </source>
</evidence>
<dbReference type="PANTHER" id="PTHR11774">
    <property type="entry name" value="GERANYLGERANYL TRANSFERASE TYPE BETA SUBUNIT"/>
    <property type="match status" value="1"/>
</dbReference>
<name>J6F9A3_TRIAS</name>
<dbReference type="Proteomes" id="UP000002748">
    <property type="component" value="Unassembled WGS sequence"/>
</dbReference>
<sequence>MSQSTFKRKAHKGFFTRCLQALPSSAEAHDANRITIAFFCLGGLYLLGELSPSDKDRQDWTEWIWSLQSPEGGFAGSPHAPKVQGHLPSTYTALCCLALLGSPMDRLDKPALRRFLKSCQAEDGSFAPTPDTEGMFQNDARMSYCAVVCGTVADSGTEGEGRTGGFNKQKAGEYLRRCQTWEGGFASRPGVVEAQGGMTYCALSSLALLGELKGNTELEEEATRWLSQRQIGGFQGRPGKLEDVCYSFWCGGALAALGHSDLVNEEPNTAFLLNSQSPLGGFGKAPEDYPDPFHSYLALTALAMTPAREQLGLAEIDPVWNLAPEMRDRLLKPVP</sequence>
<dbReference type="InterPro" id="IPR001330">
    <property type="entry name" value="Prenyltrans"/>
</dbReference>
<comment type="caution">
    <text evidence="9">The sequence shown here is derived from an EMBL/GenBank/DDBJ whole genome shotgun (WGS) entry which is preliminary data.</text>
</comment>
<dbReference type="AlphaFoldDB" id="J6F9A3"/>
<dbReference type="KEGG" id="tasa:A1Q1_06909"/>
<evidence type="ECO:0000256" key="3">
    <source>
        <dbReference type="ARBA" id="ARBA00022602"/>
    </source>
</evidence>
<keyword evidence="3" id="KW-0637">Prenyltransferase</keyword>
<evidence type="ECO:0000256" key="6">
    <source>
        <dbReference type="ARBA" id="ARBA00022737"/>
    </source>
</evidence>
<evidence type="ECO:0000256" key="1">
    <source>
        <dbReference type="ARBA" id="ARBA00001947"/>
    </source>
</evidence>
<protein>
    <recommendedName>
        <fullName evidence="8">Prenyltransferase alpha-alpha toroid domain-containing protein</fullName>
    </recommendedName>
</protein>
<dbReference type="SUPFAM" id="SSF48239">
    <property type="entry name" value="Terpenoid cyclases/Protein prenyltransferases"/>
    <property type="match status" value="1"/>
</dbReference>
<dbReference type="GO" id="GO:0046872">
    <property type="term" value="F:metal ion binding"/>
    <property type="evidence" value="ECO:0007669"/>
    <property type="project" value="UniProtKB-KW"/>
</dbReference>
<gene>
    <name evidence="9" type="ORF">A1Q1_06909</name>
</gene>
<proteinExistence type="inferred from homology"/>
<dbReference type="GO" id="GO:0005953">
    <property type="term" value="C:CAAX-protein geranylgeranyltransferase complex"/>
    <property type="evidence" value="ECO:0007669"/>
    <property type="project" value="TreeGrafter"/>
</dbReference>
<dbReference type="HOGENOM" id="CLU_028946_2_2_1"/>
<keyword evidence="6" id="KW-0677">Repeat</keyword>
<feature type="domain" description="Prenyltransferase alpha-alpha toroid" evidence="8">
    <location>
        <begin position="6"/>
        <end position="322"/>
    </location>
</feature>
<dbReference type="Pfam" id="PF00432">
    <property type="entry name" value="Prenyltrans"/>
    <property type="match status" value="1"/>
</dbReference>
<reference evidence="9 10" key="1">
    <citation type="journal article" date="2012" name="Eukaryot. Cell">
        <title>Draft genome sequence of CBS 2479, the standard type strain of Trichosporon asahii.</title>
        <authorList>
            <person name="Yang R.Y."/>
            <person name="Li H.T."/>
            <person name="Zhu H."/>
            <person name="Zhou G.P."/>
            <person name="Wang M."/>
            <person name="Wang L."/>
        </authorList>
    </citation>
    <scope>NUCLEOTIDE SEQUENCE [LARGE SCALE GENOMIC DNA]</scope>
    <source>
        <strain evidence="10">ATCC 90039 / CBS 2479 / JCM 2466 / KCTC 7840 / NCYC 2677 / UAMH 7654</strain>
    </source>
</reference>
<accession>J6F9A3</accession>
<dbReference type="GO" id="GO:0004662">
    <property type="term" value="F:CAAX-protein geranylgeranyltransferase activity"/>
    <property type="evidence" value="ECO:0007669"/>
    <property type="project" value="TreeGrafter"/>
</dbReference>
<dbReference type="Gene3D" id="1.50.10.20">
    <property type="match status" value="1"/>
</dbReference>
<dbReference type="EMBL" id="ALBS01000044">
    <property type="protein sequence ID" value="EJT51862.1"/>
    <property type="molecule type" value="Genomic_DNA"/>
</dbReference>
<comment type="cofactor">
    <cofactor evidence="1">
        <name>Zn(2+)</name>
        <dbReference type="ChEBI" id="CHEBI:29105"/>
    </cofactor>
</comment>
<evidence type="ECO:0000259" key="8">
    <source>
        <dbReference type="Pfam" id="PF00432"/>
    </source>
</evidence>
<evidence type="ECO:0000256" key="4">
    <source>
        <dbReference type="ARBA" id="ARBA00022679"/>
    </source>
</evidence>
<dbReference type="RefSeq" id="XP_014182633.1">
    <property type="nucleotide sequence ID" value="XM_014327158.1"/>
</dbReference>
<keyword evidence="7" id="KW-0862">Zinc</keyword>
<keyword evidence="4" id="KW-0808">Transferase</keyword>
<keyword evidence="5" id="KW-0479">Metal-binding</keyword>